<dbReference type="Gene3D" id="2.40.420.20">
    <property type="match status" value="1"/>
</dbReference>
<keyword evidence="3" id="KW-0472">Membrane</keyword>
<dbReference type="Pfam" id="PF25881">
    <property type="entry name" value="HH_YBHG"/>
    <property type="match status" value="1"/>
</dbReference>
<evidence type="ECO:0000259" key="4">
    <source>
        <dbReference type="Pfam" id="PF25881"/>
    </source>
</evidence>
<dbReference type="NCBIfam" id="TIGR01730">
    <property type="entry name" value="RND_mfp"/>
    <property type="match status" value="1"/>
</dbReference>
<reference evidence="7 8" key="1">
    <citation type="submission" date="2024-08" db="EMBL/GenBank/DDBJ databases">
        <title>Clostridium lapicellarii sp. nov., and Clostridium renhuaiense sp. nov., two species isolated from the mud in a fermentation cellar used for producing sauce-flavour Chinese liquors.</title>
        <authorList>
            <person name="Yang F."/>
            <person name="Wang H."/>
            <person name="Chen L.Q."/>
            <person name="Zhou N."/>
            <person name="Lu J.J."/>
            <person name="Pu X.X."/>
            <person name="Wan B."/>
            <person name="Wang L."/>
            <person name="Liu S.J."/>
        </authorList>
    </citation>
    <scope>NUCLEOTIDE SEQUENCE [LARGE SCALE GENOMIC DNA]</scope>
    <source>
        <strain evidence="7 8">MT-113</strain>
    </source>
</reference>
<dbReference type="Pfam" id="PF25989">
    <property type="entry name" value="YknX_C"/>
    <property type="match status" value="1"/>
</dbReference>
<evidence type="ECO:0000259" key="5">
    <source>
        <dbReference type="Pfam" id="PF25954"/>
    </source>
</evidence>
<keyword evidence="8" id="KW-1185">Reference proteome</keyword>
<name>A0ABV4E159_9CLOT</name>
<dbReference type="EMBL" id="JBGFFE010000031">
    <property type="protein sequence ID" value="MEY8764863.1"/>
    <property type="molecule type" value="Genomic_DNA"/>
</dbReference>
<evidence type="ECO:0000313" key="7">
    <source>
        <dbReference type="EMBL" id="MEY8764863.1"/>
    </source>
</evidence>
<evidence type="ECO:0000256" key="3">
    <source>
        <dbReference type="SAM" id="Phobius"/>
    </source>
</evidence>
<feature type="coiled-coil region" evidence="2">
    <location>
        <begin position="105"/>
        <end position="203"/>
    </location>
</feature>
<feature type="domain" description="YknX-like C-terminal permuted SH3-like" evidence="6">
    <location>
        <begin position="351"/>
        <end position="419"/>
    </location>
</feature>
<sequence length="421" mass="45250">MNPNALKFKKIIWKIVLIILAALMVFAIVHNIIKNKKTESQNQIKNVKVTQAKLGSIATTVDYPGELDIDKEISISPKSPGKIQSLNVKAGSSVKKDDILFTLDSTSLKAQLEQQQASVDSANANLNKTRSSGVEQPVLQAQQSLETAQINYNDAKTSYDRIQNLYSAGAAAKQDLDSASTKLKTSSAALSAAQQNLDLLKQKIGPESVEVAQAQVAQAEAGTKSIQSQIDDTTVRSPVSGVVSAVNIHEGEISPTTQPSVIILDLSSLIAKVNLPDNMLSKIKVGQSVDITIPSAKNKKITGTVDNIAADIDSKTQKYPVKIKINSSDGSLKPGMFSKISLADKKKDNILTVPNEAIKIENGVSYLYVVKNNKIRKISVDTGLSNDKRTEILSSKINSGDNIVSTGLTFLNEGNKVKILN</sequence>
<comment type="caution">
    <text evidence="7">The sequence shown here is derived from an EMBL/GenBank/DDBJ whole genome shotgun (WGS) entry which is preliminary data.</text>
</comment>
<feature type="domain" description="YbhG-like alpha-helical hairpin" evidence="4">
    <location>
        <begin position="103"/>
        <end position="232"/>
    </location>
</feature>
<dbReference type="Pfam" id="PF25954">
    <property type="entry name" value="Beta-barrel_RND_2"/>
    <property type="match status" value="1"/>
</dbReference>
<feature type="transmembrane region" description="Helical" evidence="3">
    <location>
        <begin position="12"/>
        <end position="33"/>
    </location>
</feature>
<keyword evidence="3" id="KW-0812">Transmembrane</keyword>
<dbReference type="SUPFAM" id="SSF111369">
    <property type="entry name" value="HlyD-like secretion proteins"/>
    <property type="match status" value="2"/>
</dbReference>
<protein>
    <submittedName>
        <fullName evidence="7">Efflux RND transporter periplasmic adaptor subunit</fullName>
    </submittedName>
</protein>
<organism evidence="7 8">
    <name type="scientific">Clostridium lapidicellarium</name>
    <dbReference type="NCBI Taxonomy" id="3240931"/>
    <lineage>
        <taxon>Bacteria</taxon>
        <taxon>Bacillati</taxon>
        <taxon>Bacillota</taxon>
        <taxon>Clostridia</taxon>
        <taxon>Eubacteriales</taxon>
        <taxon>Clostridiaceae</taxon>
        <taxon>Clostridium</taxon>
    </lineage>
</organism>
<dbReference type="InterPro" id="IPR058637">
    <property type="entry name" value="YknX-like_C"/>
</dbReference>
<proteinExistence type="inferred from homology"/>
<dbReference type="Proteomes" id="UP001565220">
    <property type="component" value="Unassembled WGS sequence"/>
</dbReference>
<keyword evidence="2" id="KW-0175">Coiled coil</keyword>
<dbReference type="PANTHER" id="PTHR30469">
    <property type="entry name" value="MULTIDRUG RESISTANCE PROTEIN MDTA"/>
    <property type="match status" value="1"/>
</dbReference>
<evidence type="ECO:0000256" key="2">
    <source>
        <dbReference type="SAM" id="Coils"/>
    </source>
</evidence>
<evidence type="ECO:0000313" key="8">
    <source>
        <dbReference type="Proteomes" id="UP001565220"/>
    </source>
</evidence>
<feature type="domain" description="CusB-like beta-barrel" evidence="5">
    <location>
        <begin position="272"/>
        <end position="345"/>
    </location>
</feature>
<evidence type="ECO:0000259" key="6">
    <source>
        <dbReference type="Pfam" id="PF25989"/>
    </source>
</evidence>
<dbReference type="Gene3D" id="2.40.30.170">
    <property type="match status" value="1"/>
</dbReference>
<dbReference type="InterPro" id="IPR059052">
    <property type="entry name" value="HH_YbhG-like"/>
</dbReference>
<keyword evidence="3" id="KW-1133">Transmembrane helix</keyword>
<dbReference type="Gene3D" id="2.40.50.100">
    <property type="match status" value="1"/>
</dbReference>
<dbReference type="RefSeq" id="WP_369869420.1">
    <property type="nucleotide sequence ID" value="NZ_JBGFFE010000031.1"/>
</dbReference>
<dbReference type="InterPro" id="IPR006143">
    <property type="entry name" value="RND_pump_MFP"/>
</dbReference>
<evidence type="ECO:0000256" key="1">
    <source>
        <dbReference type="ARBA" id="ARBA00009477"/>
    </source>
</evidence>
<accession>A0ABV4E159</accession>
<comment type="similarity">
    <text evidence="1">Belongs to the membrane fusion protein (MFP) (TC 8.A.1) family.</text>
</comment>
<dbReference type="Gene3D" id="1.10.287.470">
    <property type="entry name" value="Helix hairpin bin"/>
    <property type="match status" value="2"/>
</dbReference>
<gene>
    <name evidence="7" type="ORF">AB8S09_14670</name>
</gene>
<dbReference type="InterPro" id="IPR058792">
    <property type="entry name" value="Beta-barrel_RND_2"/>
</dbReference>